<dbReference type="OrthoDB" id="4741753at2"/>
<organism evidence="4 5">
    <name type="scientific">Kribbella kalugense</name>
    <dbReference type="NCBI Taxonomy" id="2512221"/>
    <lineage>
        <taxon>Bacteria</taxon>
        <taxon>Bacillati</taxon>
        <taxon>Actinomycetota</taxon>
        <taxon>Actinomycetes</taxon>
        <taxon>Propionibacteriales</taxon>
        <taxon>Kribbellaceae</taxon>
        <taxon>Kribbella</taxon>
    </lineage>
</organism>
<dbReference type="Pfam" id="PF02470">
    <property type="entry name" value="MlaD"/>
    <property type="match status" value="1"/>
</dbReference>
<dbReference type="AlphaFoldDB" id="A0A4V3G6Y6"/>
<proteinExistence type="predicted"/>
<dbReference type="InterPro" id="IPR052336">
    <property type="entry name" value="MlaD_Phospholipid_Transporter"/>
</dbReference>
<evidence type="ECO:0000259" key="2">
    <source>
        <dbReference type="Pfam" id="PF02470"/>
    </source>
</evidence>
<feature type="compositionally biased region" description="Polar residues" evidence="1">
    <location>
        <begin position="354"/>
        <end position="374"/>
    </location>
</feature>
<evidence type="ECO:0000259" key="3">
    <source>
        <dbReference type="Pfam" id="PF11887"/>
    </source>
</evidence>
<dbReference type="PANTHER" id="PTHR33371:SF16">
    <property type="entry name" value="MCE-FAMILY PROTEIN MCE3F"/>
    <property type="match status" value="1"/>
</dbReference>
<dbReference type="InterPro" id="IPR005693">
    <property type="entry name" value="Mce"/>
</dbReference>
<protein>
    <submittedName>
        <fullName evidence="4">Phospholipid/cholesterol/gamma-HCH transport system substrate-binding protein</fullName>
    </submittedName>
</protein>
<sequence length="429" mass="44955">MISKQVRIQLMVFLLITVVGVAFVGAKYAQIDKLIVDTDYTVSASFAESGGIFSGAEVTYRGQPVGRVGQLKLLDDGVDVNLVIEKKFKIPNDLLAVVANRSAIGEQYVDLQPRRDGAPYLQNNSKIARQDTAIPIDTTELLLNLDQLVNSVDKNSLKVTVRELGAALKGKGTDLQKIIDSSGQLIDTADANVLQTIKLINDGDTVLATQVASGDAIKTWAKNLALLSDTLVSSDANLRKVIDQGSAASTQITGLIEDNRADIAVLLGNLLTVSELTAVRLDAVEQLFVVYPAVAMGGYVVPAKDPGTGHYDAHFGLVVGLTPPACRPGYGGTPKRVPQATTDTPANTKAGCTASPTTGINVRGSQNKPSPSSRELNRTGYGIGYDPATGEAGGSTGTPDLVLGSTGGQEELLGSDSWKALILGPVSGK</sequence>
<evidence type="ECO:0000256" key="1">
    <source>
        <dbReference type="SAM" id="MobiDB-lite"/>
    </source>
</evidence>
<feature type="domain" description="Mammalian cell entry C-terminal" evidence="3">
    <location>
        <begin position="121"/>
        <end position="285"/>
    </location>
</feature>
<dbReference type="RefSeq" id="WP_134120260.1">
    <property type="nucleotide sequence ID" value="NZ_SODF01000002.1"/>
</dbReference>
<feature type="domain" description="Mce/MlaD" evidence="2">
    <location>
        <begin position="40"/>
        <end position="113"/>
    </location>
</feature>
<keyword evidence="5" id="KW-1185">Reference proteome</keyword>
<dbReference type="NCBIfam" id="TIGR00996">
    <property type="entry name" value="Mtu_fam_mce"/>
    <property type="match status" value="1"/>
</dbReference>
<accession>A0A4V3G6Y6</accession>
<gene>
    <name evidence="4" type="ORF">EV650_3685</name>
</gene>
<feature type="region of interest" description="Disordered" evidence="1">
    <location>
        <begin position="332"/>
        <end position="410"/>
    </location>
</feature>
<dbReference type="InterPro" id="IPR024516">
    <property type="entry name" value="Mce_C"/>
</dbReference>
<dbReference type="PANTHER" id="PTHR33371">
    <property type="entry name" value="INTERMEMBRANE PHOSPHOLIPID TRANSPORT SYSTEM BINDING PROTEIN MLAD-RELATED"/>
    <property type="match status" value="1"/>
</dbReference>
<dbReference type="EMBL" id="SODF01000002">
    <property type="protein sequence ID" value="TDW17124.1"/>
    <property type="molecule type" value="Genomic_DNA"/>
</dbReference>
<comment type="caution">
    <text evidence="4">The sequence shown here is derived from an EMBL/GenBank/DDBJ whole genome shotgun (WGS) entry which is preliminary data.</text>
</comment>
<dbReference type="InterPro" id="IPR003399">
    <property type="entry name" value="Mce/MlaD"/>
</dbReference>
<dbReference type="Proteomes" id="UP000295447">
    <property type="component" value="Unassembled WGS sequence"/>
</dbReference>
<reference evidence="4 5" key="1">
    <citation type="submission" date="2019-03" db="EMBL/GenBank/DDBJ databases">
        <title>Genomic Encyclopedia of Type Strains, Phase III (KMG-III): the genomes of soil and plant-associated and newly described type strains.</title>
        <authorList>
            <person name="Whitman W."/>
        </authorList>
    </citation>
    <scope>NUCLEOTIDE SEQUENCE [LARGE SCALE GENOMIC DNA]</scope>
    <source>
        <strain evidence="4 5">VKM Ac-2570</strain>
    </source>
</reference>
<dbReference type="Pfam" id="PF11887">
    <property type="entry name" value="Mce4_CUP1"/>
    <property type="match status" value="1"/>
</dbReference>
<evidence type="ECO:0000313" key="5">
    <source>
        <dbReference type="Proteomes" id="UP000295447"/>
    </source>
</evidence>
<evidence type="ECO:0000313" key="4">
    <source>
        <dbReference type="EMBL" id="TDW17124.1"/>
    </source>
</evidence>
<dbReference type="GO" id="GO:0005576">
    <property type="term" value="C:extracellular region"/>
    <property type="evidence" value="ECO:0007669"/>
    <property type="project" value="TreeGrafter"/>
</dbReference>
<name>A0A4V3G6Y6_9ACTN</name>